<dbReference type="RefSeq" id="WP_025606328.1">
    <property type="nucleotide sequence ID" value="NZ_CP021235.1"/>
</dbReference>
<dbReference type="Proteomes" id="UP000266292">
    <property type="component" value="Chromosome"/>
</dbReference>
<evidence type="ECO:0000313" key="1">
    <source>
        <dbReference type="EMBL" id="ARS37783.1"/>
    </source>
</evidence>
<evidence type="ECO:0000313" key="2">
    <source>
        <dbReference type="Proteomes" id="UP000266292"/>
    </source>
</evidence>
<accession>A0A1X9YY92</accession>
<name>A0A1X9YY92_9BACT</name>
<reference evidence="2" key="1">
    <citation type="submission" date="2017-05" db="EMBL/GenBank/DDBJ databases">
        <authorList>
            <person name="Ray J."/>
            <person name="Price M."/>
            <person name="Deutschbauer A."/>
        </authorList>
    </citation>
    <scope>NUCLEOTIDE SEQUENCE [LARGE SCALE GENOMIC DNA]</scope>
    <source>
        <strain evidence="2">DSM 19842</strain>
    </source>
</reference>
<proteinExistence type="predicted"/>
<keyword evidence="2" id="KW-1185">Reference proteome</keyword>
<dbReference type="EMBL" id="CP021235">
    <property type="protein sequence ID" value="ARS37783.1"/>
    <property type="molecule type" value="Genomic_DNA"/>
</dbReference>
<sequence>MEATCNHCTHWEQDQNKVQLQSNDFGVCDELTGQHALEPSYVLPLVHEGASQDKKPKQFEMITGASFGCNHFSERKNWVK</sequence>
<protein>
    <submittedName>
        <fullName evidence="1">Uncharacterized protein</fullName>
    </submittedName>
</protein>
<organism evidence="1 2">
    <name type="scientific">Pontibacter actiniarum</name>
    <dbReference type="NCBI Taxonomy" id="323450"/>
    <lineage>
        <taxon>Bacteria</taxon>
        <taxon>Pseudomonadati</taxon>
        <taxon>Bacteroidota</taxon>
        <taxon>Cytophagia</taxon>
        <taxon>Cytophagales</taxon>
        <taxon>Hymenobacteraceae</taxon>
        <taxon>Pontibacter</taxon>
    </lineage>
</organism>
<dbReference type="AlphaFoldDB" id="A0A1X9YY92"/>
<dbReference type="OrthoDB" id="853253at2"/>
<gene>
    <name evidence="1" type="ORF">CA264_08490</name>
</gene>
<dbReference type="KEGG" id="pact:CA264_08490"/>